<evidence type="ECO:0000256" key="6">
    <source>
        <dbReference type="ARBA" id="ARBA00023136"/>
    </source>
</evidence>
<feature type="transmembrane region" description="Helical" evidence="7">
    <location>
        <begin position="272"/>
        <end position="290"/>
    </location>
</feature>
<dbReference type="InterPro" id="IPR020846">
    <property type="entry name" value="MFS_dom"/>
</dbReference>
<dbReference type="InterPro" id="IPR036259">
    <property type="entry name" value="MFS_trans_sf"/>
</dbReference>
<feature type="transmembrane region" description="Helical" evidence="7">
    <location>
        <begin position="95"/>
        <end position="117"/>
    </location>
</feature>
<keyword evidence="5 7" id="KW-1133">Transmembrane helix</keyword>
<dbReference type="PRINTS" id="PR01035">
    <property type="entry name" value="TCRTETA"/>
</dbReference>
<dbReference type="InterPro" id="IPR011701">
    <property type="entry name" value="MFS"/>
</dbReference>
<reference evidence="9 10" key="1">
    <citation type="submission" date="2020-11" db="EMBL/GenBank/DDBJ databases">
        <title>Vibrio nitrifigilis sp. nov., a marine nitrogen-fixing bacterium isolated from the lagoon sediment of an islet inside an atoll.</title>
        <authorList>
            <person name="Wang L.-T."/>
            <person name="Shieh W.Y."/>
        </authorList>
    </citation>
    <scope>NUCLEOTIDE SEQUENCE [LARGE SCALE GENOMIC DNA]</scope>
    <source>
        <strain evidence="9 10">NFV-1</strain>
    </source>
</reference>
<evidence type="ECO:0000259" key="8">
    <source>
        <dbReference type="PROSITE" id="PS50850"/>
    </source>
</evidence>
<feature type="transmembrane region" description="Helical" evidence="7">
    <location>
        <begin position="71"/>
        <end position="89"/>
    </location>
</feature>
<dbReference type="CDD" id="cd17325">
    <property type="entry name" value="MFS_MdtG_SLC18_like"/>
    <property type="match status" value="1"/>
</dbReference>
<evidence type="ECO:0000256" key="2">
    <source>
        <dbReference type="ARBA" id="ARBA00022448"/>
    </source>
</evidence>
<dbReference type="PANTHER" id="PTHR43414:SF6">
    <property type="entry name" value="MULTIDRUG RESISTANCE PROTEIN MDTG"/>
    <property type="match status" value="1"/>
</dbReference>
<feature type="domain" description="Major facilitator superfamily (MFS) profile" evidence="8">
    <location>
        <begin position="5"/>
        <end position="385"/>
    </location>
</feature>
<dbReference type="PROSITE" id="PS50850">
    <property type="entry name" value="MFS"/>
    <property type="match status" value="1"/>
</dbReference>
<evidence type="ECO:0000256" key="3">
    <source>
        <dbReference type="ARBA" id="ARBA00022475"/>
    </source>
</evidence>
<feature type="transmembrane region" description="Helical" evidence="7">
    <location>
        <begin position="129"/>
        <end position="147"/>
    </location>
</feature>
<dbReference type="Gene3D" id="1.20.1250.20">
    <property type="entry name" value="MFS general substrate transporter like domains"/>
    <property type="match status" value="1"/>
</dbReference>
<name>A0ABS0GLA5_9VIBR</name>
<keyword evidence="2" id="KW-0813">Transport</keyword>
<dbReference type="SUPFAM" id="SSF103473">
    <property type="entry name" value="MFS general substrate transporter"/>
    <property type="match status" value="1"/>
</dbReference>
<organism evidence="9 10">
    <name type="scientific">Vibrio nitrifigilis</name>
    <dbReference type="NCBI Taxonomy" id="2789781"/>
    <lineage>
        <taxon>Bacteria</taxon>
        <taxon>Pseudomonadati</taxon>
        <taxon>Pseudomonadota</taxon>
        <taxon>Gammaproteobacteria</taxon>
        <taxon>Vibrionales</taxon>
        <taxon>Vibrionaceae</taxon>
        <taxon>Vibrio</taxon>
    </lineage>
</organism>
<gene>
    <name evidence="9" type="ORF">I1A42_20860</name>
</gene>
<evidence type="ECO:0000256" key="4">
    <source>
        <dbReference type="ARBA" id="ARBA00022692"/>
    </source>
</evidence>
<evidence type="ECO:0000256" key="7">
    <source>
        <dbReference type="SAM" id="Phobius"/>
    </source>
</evidence>
<feature type="transmembrane region" description="Helical" evidence="7">
    <location>
        <begin position="7"/>
        <end position="31"/>
    </location>
</feature>
<dbReference type="Proteomes" id="UP000597206">
    <property type="component" value="Unassembled WGS sequence"/>
</dbReference>
<feature type="transmembrane region" description="Helical" evidence="7">
    <location>
        <begin position="159"/>
        <end position="179"/>
    </location>
</feature>
<feature type="transmembrane region" description="Helical" evidence="7">
    <location>
        <begin position="209"/>
        <end position="234"/>
    </location>
</feature>
<feature type="transmembrane region" description="Helical" evidence="7">
    <location>
        <begin position="296"/>
        <end position="318"/>
    </location>
</feature>
<proteinExistence type="predicted"/>
<feature type="transmembrane region" description="Helical" evidence="7">
    <location>
        <begin position="240"/>
        <end position="260"/>
    </location>
</feature>
<dbReference type="EMBL" id="JADPMR010000004">
    <property type="protein sequence ID" value="MBF9002933.1"/>
    <property type="molecule type" value="Genomic_DNA"/>
</dbReference>
<sequence>MSKSTFVSLFIATCAAMLGIGIILPILPLYAKSLHASALSIGLLFSAFALSRMFFAPYLGALSDRLGKRRLLLWGLALYAFFAFLYPFVTNATYLFALRFFDGIASAMVTPIAQAYVGDIVPKGKEGKYMNLFSMSMFSGSALGPIVGGTLADHFGLHMPFYALTSVSLFAFALVWFFIPHQQQSKPTRKPHKRHQLLNVLKDRPMRGVLAYILFRAFYRFGFNTFIPLLTVSYMSKSNIGVLLSLYMVFGSVLQYPMGLLCDRFSNWKAPFILWGSLLSAVCMTALFWFHQNVAVLYLFAIGMGVFSALSRAAIIVVRTERGRTLGMGTVTGSFASAQALGQMSGPIILGLFVDWMGLPYVFLVGGLVGIIGAILSYYFIRQYDSNPQVDTHLSRDIKS</sequence>
<feature type="transmembrane region" description="Helical" evidence="7">
    <location>
        <begin position="359"/>
        <end position="381"/>
    </location>
</feature>
<dbReference type="InterPro" id="IPR001958">
    <property type="entry name" value="Tet-R_TetA/multi-R_MdtG-like"/>
</dbReference>
<evidence type="ECO:0000256" key="5">
    <source>
        <dbReference type="ARBA" id="ARBA00022989"/>
    </source>
</evidence>
<evidence type="ECO:0000256" key="1">
    <source>
        <dbReference type="ARBA" id="ARBA00004651"/>
    </source>
</evidence>
<dbReference type="Pfam" id="PF07690">
    <property type="entry name" value="MFS_1"/>
    <property type="match status" value="1"/>
</dbReference>
<dbReference type="PANTHER" id="PTHR43414">
    <property type="entry name" value="MULTIDRUG RESISTANCE PROTEIN MDTG"/>
    <property type="match status" value="1"/>
</dbReference>
<evidence type="ECO:0000313" key="10">
    <source>
        <dbReference type="Proteomes" id="UP000597206"/>
    </source>
</evidence>
<accession>A0ABS0GLA5</accession>
<feature type="transmembrane region" description="Helical" evidence="7">
    <location>
        <begin position="37"/>
        <end position="59"/>
    </location>
</feature>
<protein>
    <submittedName>
        <fullName evidence="9">MFS transporter</fullName>
    </submittedName>
</protein>
<keyword evidence="4 7" id="KW-0812">Transmembrane</keyword>
<comment type="subcellular location">
    <subcellularLocation>
        <location evidence="1">Cell membrane</location>
        <topology evidence="1">Multi-pass membrane protein</topology>
    </subcellularLocation>
</comment>
<feature type="transmembrane region" description="Helical" evidence="7">
    <location>
        <begin position="330"/>
        <end position="353"/>
    </location>
</feature>
<dbReference type="Gene3D" id="1.20.1720.10">
    <property type="entry name" value="Multidrug resistance protein D"/>
    <property type="match status" value="1"/>
</dbReference>
<keyword evidence="3" id="KW-1003">Cell membrane</keyword>
<comment type="caution">
    <text evidence="9">The sequence shown here is derived from an EMBL/GenBank/DDBJ whole genome shotgun (WGS) entry which is preliminary data.</text>
</comment>
<evidence type="ECO:0000313" key="9">
    <source>
        <dbReference type="EMBL" id="MBF9002933.1"/>
    </source>
</evidence>
<dbReference type="RefSeq" id="WP_196124803.1">
    <property type="nucleotide sequence ID" value="NZ_JADPMR010000004.1"/>
</dbReference>
<keyword evidence="6 7" id="KW-0472">Membrane</keyword>
<keyword evidence="10" id="KW-1185">Reference proteome</keyword>